<dbReference type="PANTHER" id="PTHR22677:SF4">
    <property type="entry name" value="USHER SYNDROME TYPE-1G PROTEIN-LIKE PROTEIN"/>
    <property type="match status" value="1"/>
</dbReference>
<feature type="domain" description="MSP" evidence="2">
    <location>
        <begin position="1"/>
        <end position="129"/>
    </location>
</feature>
<keyword evidence="4" id="KW-1185">Reference proteome</keyword>
<dbReference type="Pfam" id="PF13637">
    <property type="entry name" value="Ank_4"/>
    <property type="match status" value="1"/>
</dbReference>
<dbReference type="SMART" id="SM00248">
    <property type="entry name" value="ANK"/>
    <property type="match status" value="7"/>
</dbReference>
<evidence type="ECO:0000259" key="2">
    <source>
        <dbReference type="PROSITE" id="PS50202"/>
    </source>
</evidence>
<comment type="caution">
    <text evidence="3">The sequence shown here is derived from an EMBL/GenBank/DDBJ whole genome shotgun (WGS) entry which is preliminary data.</text>
</comment>
<reference evidence="3" key="1">
    <citation type="journal article" date="2023" name="Nat. Commun.">
        <title>Diploid and tetraploid genomes of Acorus and the evolution of monocots.</title>
        <authorList>
            <person name="Ma L."/>
            <person name="Liu K.W."/>
            <person name="Li Z."/>
            <person name="Hsiao Y.Y."/>
            <person name="Qi Y."/>
            <person name="Fu T."/>
            <person name="Tang G.D."/>
            <person name="Zhang D."/>
            <person name="Sun W.H."/>
            <person name="Liu D.K."/>
            <person name="Li Y."/>
            <person name="Chen G.Z."/>
            <person name="Liu X.D."/>
            <person name="Liao X.Y."/>
            <person name="Jiang Y.T."/>
            <person name="Yu X."/>
            <person name="Hao Y."/>
            <person name="Huang J."/>
            <person name="Zhao X.W."/>
            <person name="Ke S."/>
            <person name="Chen Y.Y."/>
            <person name="Wu W.L."/>
            <person name="Hsu J.L."/>
            <person name="Lin Y.F."/>
            <person name="Huang M.D."/>
            <person name="Li C.Y."/>
            <person name="Huang L."/>
            <person name="Wang Z.W."/>
            <person name="Zhao X."/>
            <person name="Zhong W.Y."/>
            <person name="Peng D.H."/>
            <person name="Ahmad S."/>
            <person name="Lan S."/>
            <person name="Zhang J.S."/>
            <person name="Tsai W.C."/>
            <person name="Van de Peer Y."/>
            <person name="Liu Z.J."/>
        </authorList>
    </citation>
    <scope>NUCLEOTIDE SEQUENCE</scope>
    <source>
        <strain evidence="3">SCP</strain>
    </source>
</reference>
<dbReference type="InterPro" id="IPR039323">
    <property type="entry name" value="ANKRD_45/46/60"/>
</dbReference>
<feature type="repeat" description="ANK" evidence="1">
    <location>
        <begin position="256"/>
        <end position="288"/>
    </location>
</feature>
<dbReference type="PANTHER" id="PTHR22677">
    <property type="entry name" value="ANKYRIN REPEAT DOMAIN-CONTAINING PROTEIN 60"/>
    <property type="match status" value="1"/>
</dbReference>
<evidence type="ECO:0000313" key="3">
    <source>
        <dbReference type="EMBL" id="KAK1270029.1"/>
    </source>
</evidence>
<dbReference type="Gene3D" id="2.60.40.10">
    <property type="entry name" value="Immunoglobulins"/>
    <property type="match status" value="1"/>
</dbReference>
<dbReference type="PROSITE" id="PS50297">
    <property type="entry name" value="ANK_REP_REGION"/>
    <property type="match status" value="5"/>
</dbReference>
<dbReference type="PROSITE" id="PS50202">
    <property type="entry name" value="MSP"/>
    <property type="match status" value="1"/>
</dbReference>
<dbReference type="EMBL" id="JAUJYN010000005">
    <property type="protein sequence ID" value="KAK1270029.1"/>
    <property type="molecule type" value="Genomic_DNA"/>
</dbReference>
<name>A0AAV9B048_ACOGR</name>
<evidence type="ECO:0000256" key="1">
    <source>
        <dbReference type="PROSITE-ProRule" id="PRU00023"/>
    </source>
</evidence>
<evidence type="ECO:0000313" key="4">
    <source>
        <dbReference type="Proteomes" id="UP001179952"/>
    </source>
</evidence>
<dbReference type="InterPro" id="IPR036770">
    <property type="entry name" value="Ankyrin_rpt-contain_sf"/>
</dbReference>
<feature type="repeat" description="ANK" evidence="1">
    <location>
        <begin position="343"/>
        <end position="375"/>
    </location>
</feature>
<dbReference type="Pfam" id="PF00635">
    <property type="entry name" value="Motile_Sperm"/>
    <property type="match status" value="1"/>
</dbReference>
<sequence>MEKLVEVSDQEICIDFSLNTKCRVKVTLKSLHPTSPIAFKVQTSSPHKFLVNPPTGLVPPFSSSSFHVILKPQPSLPSSFPRSPSDRFLIKTAVASVAAADLRHPNSVKALFSSPAATTYDVKLRVFYVGLALLRHAVSTGDAEAARELLRRRGSSALAPSEAAALVRAAAGRENVLAALCEAGVAQARSRAAGEAHAAAAVDRREAVEGMIEEGVLEGRDREGRTAVHVAAGKGHVRMVRMLVEGGADKDAKSADGRTALYRAAANGDREMVVALLEMGADREIANVRGQTPLDVARDKGHKEIAEILERGEMVLTAARRGDLSLLESLLRKGGGTGGHDQYGMTALHTAAIKGHRDAVCMLVDYGADLHARDREGHTPLHLAVEGGCLGAVEALLEKGADVDARTARGATPLYMARSMGYDAVSQLLLGNGAASPSVVSASLHSSSLPSS</sequence>
<proteinExistence type="predicted"/>
<reference evidence="3" key="2">
    <citation type="submission" date="2023-06" db="EMBL/GenBank/DDBJ databases">
        <authorList>
            <person name="Ma L."/>
            <person name="Liu K.-W."/>
            <person name="Li Z."/>
            <person name="Hsiao Y.-Y."/>
            <person name="Qi Y."/>
            <person name="Fu T."/>
            <person name="Tang G."/>
            <person name="Zhang D."/>
            <person name="Sun W.-H."/>
            <person name="Liu D.-K."/>
            <person name="Li Y."/>
            <person name="Chen G.-Z."/>
            <person name="Liu X.-D."/>
            <person name="Liao X.-Y."/>
            <person name="Jiang Y.-T."/>
            <person name="Yu X."/>
            <person name="Hao Y."/>
            <person name="Huang J."/>
            <person name="Zhao X.-W."/>
            <person name="Ke S."/>
            <person name="Chen Y.-Y."/>
            <person name="Wu W.-L."/>
            <person name="Hsu J.-L."/>
            <person name="Lin Y.-F."/>
            <person name="Huang M.-D."/>
            <person name="Li C.-Y."/>
            <person name="Huang L."/>
            <person name="Wang Z.-W."/>
            <person name="Zhao X."/>
            <person name="Zhong W.-Y."/>
            <person name="Peng D.-H."/>
            <person name="Ahmad S."/>
            <person name="Lan S."/>
            <person name="Zhang J.-S."/>
            <person name="Tsai W.-C."/>
            <person name="Van De Peer Y."/>
            <person name="Liu Z.-J."/>
        </authorList>
    </citation>
    <scope>NUCLEOTIDE SEQUENCE</scope>
    <source>
        <strain evidence="3">SCP</strain>
        <tissue evidence="3">Leaves</tissue>
    </source>
</reference>
<dbReference type="InterPro" id="IPR013783">
    <property type="entry name" value="Ig-like_fold"/>
</dbReference>
<keyword evidence="1" id="KW-0040">ANK repeat</keyword>
<dbReference type="SUPFAM" id="SSF49354">
    <property type="entry name" value="PapD-like"/>
    <property type="match status" value="1"/>
</dbReference>
<dbReference type="AlphaFoldDB" id="A0AAV9B048"/>
<feature type="repeat" description="ANK" evidence="1">
    <location>
        <begin position="376"/>
        <end position="408"/>
    </location>
</feature>
<dbReference type="PROSITE" id="PS50088">
    <property type="entry name" value="ANK_REPEAT"/>
    <property type="match status" value="5"/>
</dbReference>
<dbReference type="Proteomes" id="UP001179952">
    <property type="component" value="Unassembled WGS sequence"/>
</dbReference>
<dbReference type="PRINTS" id="PR01415">
    <property type="entry name" value="ANKYRIN"/>
</dbReference>
<feature type="repeat" description="ANK" evidence="1">
    <location>
        <begin position="223"/>
        <end position="255"/>
    </location>
</feature>
<organism evidence="3 4">
    <name type="scientific">Acorus gramineus</name>
    <name type="common">Dwarf sweet flag</name>
    <dbReference type="NCBI Taxonomy" id="55184"/>
    <lineage>
        <taxon>Eukaryota</taxon>
        <taxon>Viridiplantae</taxon>
        <taxon>Streptophyta</taxon>
        <taxon>Embryophyta</taxon>
        <taxon>Tracheophyta</taxon>
        <taxon>Spermatophyta</taxon>
        <taxon>Magnoliopsida</taxon>
        <taxon>Liliopsida</taxon>
        <taxon>Acoraceae</taxon>
        <taxon>Acorus</taxon>
    </lineage>
</organism>
<dbReference type="InterPro" id="IPR008962">
    <property type="entry name" value="PapD-like_sf"/>
</dbReference>
<gene>
    <name evidence="3" type="ORF">QJS04_geneDACA006022</name>
</gene>
<dbReference type="InterPro" id="IPR002110">
    <property type="entry name" value="Ankyrin_rpt"/>
</dbReference>
<dbReference type="Gene3D" id="1.25.40.20">
    <property type="entry name" value="Ankyrin repeat-containing domain"/>
    <property type="match status" value="2"/>
</dbReference>
<dbReference type="SUPFAM" id="SSF48403">
    <property type="entry name" value="Ankyrin repeat"/>
    <property type="match status" value="1"/>
</dbReference>
<dbReference type="InterPro" id="IPR000535">
    <property type="entry name" value="MSP_dom"/>
</dbReference>
<accession>A0AAV9B048</accession>
<dbReference type="Pfam" id="PF12796">
    <property type="entry name" value="Ank_2"/>
    <property type="match status" value="1"/>
</dbReference>
<feature type="repeat" description="ANK" evidence="1">
    <location>
        <begin position="409"/>
        <end position="434"/>
    </location>
</feature>
<protein>
    <recommendedName>
        <fullName evidence="2">MSP domain-containing protein</fullName>
    </recommendedName>
</protein>